<keyword evidence="3 10" id="KW-0479">Metal-binding</keyword>
<evidence type="ECO:0000256" key="7">
    <source>
        <dbReference type="ARBA" id="ARBA00022833"/>
    </source>
</evidence>
<evidence type="ECO:0000256" key="9">
    <source>
        <dbReference type="ARBA" id="ARBA00023134"/>
    </source>
</evidence>
<comment type="subunit">
    <text evidence="10">Monomer. Associates with 30S ribosomal subunit, binds 16S rRNA.</text>
</comment>
<evidence type="ECO:0000313" key="13">
    <source>
        <dbReference type="EMBL" id="SDB44400.1"/>
    </source>
</evidence>
<evidence type="ECO:0000256" key="4">
    <source>
        <dbReference type="ARBA" id="ARBA00022730"/>
    </source>
</evidence>
<keyword evidence="14" id="KW-1185">Reference proteome</keyword>
<gene>
    <name evidence="10" type="primary">rsgA</name>
    <name evidence="13" type="ORF">SAMN02982931_03381</name>
</gene>
<evidence type="ECO:0000256" key="10">
    <source>
        <dbReference type="HAMAP-Rule" id="MF_01820"/>
    </source>
</evidence>
<dbReference type="Gene3D" id="1.10.40.50">
    <property type="entry name" value="Probable gtpase engc, domain 3"/>
    <property type="match status" value="1"/>
</dbReference>
<dbReference type="AlphaFoldDB" id="A0A1G6DGY8"/>
<dbReference type="InterPro" id="IPR010914">
    <property type="entry name" value="RsgA_GTPase_dom"/>
</dbReference>
<feature type="binding site" evidence="10">
    <location>
        <begin position="199"/>
        <end position="207"/>
    </location>
    <ligand>
        <name>GTP</name>
        <dbReference type="ChEBI" id="CHEBI:37565"/>
    </ligand>
</feature>
<dbReference type="PROSITE" id="PS51721">
    <property type="entry name" value="G_CP"/>
    <property type="match status" value="1"/>
</dbReference>
<dbReference type="RefSeq" id="WP_090878073.1">
    <property type="nucleotide sequence ID" value="NZ_FMXQ01000007.1"/>
</dbReference>
<dbReference type="GO" id="GO:0019843">
    <property type="term" value="F:rRNA binding"/>
    <property type="evidence" value="ECO:0007669"/>
    <property type="project" value="UniProtKB-KW"/>
</dbReference>
<keyword evidence="5 10" id="KW-0547">Nucleotide-binding</keyword>
<keyword evidence="2 10" id="KW-0690">Ribosome biogenesis</keyword>
<comment type="cofactor">
    <cofactor evidence="10">
        <name>Zn(2+)</name>
        <dbReference type="ChEBI" id="CHEBI:29105"/>
    </cofactor>
    <text evidence="10">Binds 1 zinc ion per subunit.</text>
</comment>
<evidence type="ECO:0000256" key="2">
    <source>
        <dbReference type="ARBA" id="ARBA00022517"/>
    </source>
</evidence>
<dbReference type="NCBIfam" id="TIGR00157">
    <property type="entry name" value="ribosome small subunit-dependent GTPase A"/>
    <property type="match status" value="1"/>
</dbReference>
<keyword evidence="8 10" id="KW-0694">RNA-binding</keyword>
<feature type="binding site" evidence="10">
    <location>
        <position position="280"/>
    </location>
    <ligand>
        <name>Zn(2+)</name>
        <dbReference type="ChEBI" id="CHEBI:29105"/>
    </ligand>
</feature>
<evidence type="ECO:0000259" key="11">
    <source>
        <dbReference type="PROSITE" id="PS50936"/>
    </source>
</evidence>
<comment type="similarity">
    <text evidence="10">Belongs to the TRAFAC class YlqF/YawG GTPase family. RsgA subfamily.</text>
</comment>
<dbReference type="STRING" id="665467.SAMN02982931_03381"/>
<feature type="binding site" evidence="10">
    <location>
        <begin position="147"/>
        <end position="150"/>
    </location>
    <ligand>
        <name>GTP</name>
        <dbReference type="ChEBI" id="CHEBI:37565"/>
    </ligand>
</feature>
<sequence>MNTSSQDLAGFGWSNFFQSQLTADELTGSVPVRVTVAHRNGLDVAHPDFAERVPLLTTEPHDEEGRATVGDWILLDAESHAPQRLLDRKTLFKRKAAGADRRVQLIAANVDTLLVVSSCNQDFNPARLERYLVLARDAGVMPVVVLTKADLAEDTETYRRQAEKLMPGLLVECINARSREGVASLLPWCGNGQTVALVGSSGVGKSTLVNTLAGEAIQETQGIRASDAHGRHTTSGRSLHRLDTGGWLLDTPGMRELQLLDAEAGVEDLFTDVFELATECRFSDCGHETEPGCAVRAAVEAGTLDPERLKRFRKLVAEEAYNSLSLADRRARDKGFGKMIKAVVKEKKGRWE</sequence>
<dbReference type="Gene3D" id="3.40.50.300">
    <property type="entry name" value="P-loop containing nucleotide triphosphate hydrolases"/>
    <property type="match status" value="1"/>
</dbReference>
<dbReference type="Proteomes" id="UP000199071">
    <property type="component" value="Unassembled WGS sequence"/>
</dbReference>
<accession>A0A1G6DGY8</accession>
<name>A0A1G6DGY8_9HYPH</name>
<dbReference type="SUPFAM" id="SSF52540">
    <property type="entry name" value="P-loop containing nucleoside triphosphate hydrolases"/>
    <property type="match status" value="1"/>
</dbReference>
<keyword evidence="1 10" id="KW-0963">Cytoplasm</keyword>
<evidence type="ECO:0000256" key="3">
    <source>
        <dbReference type="ARBA" id="ARBA00022723"/>
    </source>
</evidence>
<evidence type="ECO:0000256" key="8">
    <source>
        <dbReference type="ARBA" id="ARBA00022884"/>
    </source>
</evidence>
<evidence type="ECO:0000256" key="6">
    <source>
        <dbReference type="ARBA" id="ARBA00022801"/>
    </source>
</evidence>
<dbReference type="InterPro" id="IPR004881">
    <property type="entry name" value="Ribosome_biogen_GTPase_RsgA"/>
</dbReference>
<dbReference type="PANTHER" id="PTHR32120">
    <property type="entry name" value="SMALL RIBOSOMAL SUBUNIT BIOGENESIS GTPASE RSGA"/>
    <property type="match status" value="1"/>
</dbReference>
<feature type="binding site" evidence="10">
    <location>
        <position position="285"/>
    </location>
    <ligand>
        <name>Zn(2+)</name>
        <dbReference type="ChEBI" id="CHEBI:29105"/>
    </ligand>
</feature>
<keyword evidence="9 10" id="KW-0342">GTP-binding</keyword>
<dbReference type="Pfam" id="PF03193">
    <property type="entry name" value="RsgA_GTPase"/>
    <property type="match status" value="1"/>
</dbReference>
<evidence type="ECO:0000256" key="1">
    <source>
        <dbReference type="ARBA" id="ARBA00022490"/>
    </source>
</evidence>
<keyword evidence="7 10" id="KW-0862">Zinc</keyword>
<feature type="binding site" evidence="10">
    <location>
        <position position="293"/>
    </location>
    <ligand>
        <name>Zn(2+)</name>
        <dbReference type="ChEBI" id="CHEBI:29105"/>
    </ligand>
</feature>
<evidence type="ECO:0000259" key="12">
    <source>
        <dbReference type="PROSITE" id="PS51721"/>
    </source>
</evidence>
<dbReference type="GO" id="GO:0003924">
    <property type="term" value="F:GTPase activity"/>
    <property type="evidence" value="ECO:0007669"/>
    <property type="project" value="UniProtKB-UniRule"/>
</dbReference>
<dbReference type="EC" id="3.6.1.-" evidence="10"/>
<reference evidence="13 14" key="1">
    <citation type="submission" date="2016-10" db="EMBL/GenBank/DDBJ databases">
        <authorList>
            <person name="de Groot N.N."/>
        </authorList>
    </citation>
    <scope>NUCLEOTIDE SEQUENCE [LARGE SCALE GENOMIC DNA]</scope>
    <source>
        <strain evidence="13 14">ATCC 35022</strain>
    </source>
</reference>
<evidence type="ECO:0000313" key="14">
    <source>
        <dbReference type="Proteomes" id="UP000199071"/>
    </source>
</evidence>
<comment type="function">
    <text evidence="10">One of several proteins that assist in the late maturation steps of the functional core of the 30S ribosomal subunit. Helps release RbfA from mature subunits. May play a role in the assembly of ribosomal proteins into the subunit. Circularly permuted GTPase that catalyzes slow GTP hydrolysis, GTPase activity is stimulated by the 30S ribosomal subunit.</text>
</comment>
<dbReference type="CDD" id="cd01854">
    <property type="entry name" value="YjeQ_EngC"/>
    <property type="match status" value="1"/>
</dbReference>
<dbReference type="PANTHER" id="PTHR32120:SF10">
    <property type="entry name" value="SMALL RIBOSOMAL SUBUNIT BIOGENESIS GTPASE RSGA"/>
    <property type="match status" value="1"/>
</dbReference>
<dbReference type="EMBL" id="FMXQ01000007">
    <property type="protein sequence ID" value="SDB44400.1"/>
    <property type="molecule type" value="Genomic_DNA"/>
</dbReference>
<keyword evidence="4 10" id="KW-0699">rRNA-binding</keyword>
<feature type="binding site" evidence="10">
    <location>
        <position position="287"/>
    </location>
    <ligand>
        <name>Zn(2+)</name>
        <dbReference type="ChEBI" id="CHEBI:29105"/>
    </ligand>
</feature>
<evidence type="ECO:0000256" key="5">
    <source>
        <dbReference type="ARBA" id="ARBA00022741"/>
    </source>
</evidence>
<protein>
    <recommendedName>
        <fullName evidence="10">Small ribosomal subunit biogenesis GTPase RsgA</fullName>
        <ecNumber evidence="10">3.6.1.-</ecNumber>
    </recommendedName>
</protein>
<dbReference type="InterPro" id="IPR030378">
    <property type="entry name" value="G_CP_dom"/>
</dbReference>
<feature type="domain" description="EngC GTPase" evidence="11">
    <location>
        <begin position="108"/>
        <end position="255"/>
    </location>
</feature>
<dbReference type="InterPro" id="IPR027417">
    <property type="entry name" value="P-loop_NTPase"/>
</dbReference>
<keyword evidence="6 10" id="KW-0378">Hydrolase</keyword>
<dbReference type="GO" id="GO:0046872">
    <property type="term" value="F:metal ion binding"/>
    <property type="evidence" value="ECO:0007669"/>
    <property type="project" value="UniProtKB-KW"/>
</dbReference>
<dbReference type="PROSITE" id="PS50936">
    <property type="entry name" value="ENGC_GTPASE"/>
    <property type="match status" value="1"/>
</dbReference>
<dbReference type="OrthoDB" id="9809485at2"/>
<dbReference type="GO" id="GO:0005737">
    <property type="term" value="C:cytoplasm"/>
    <property type="evidence" value="ECO:0007669"/>
    <property type="project" value="UniProtKB-SubCell"/>
</dbReference>
<dbReference type="GO" id="GO:0042274">
    <property type="term" value="P:ribosomal small subunit biogenesis"/>
    <property type="evidence" value="ECO:0007669"/>
    <property type="project" value="UniProtKB-UniRule"/>
</dbReference>
<dbReference type="HAMAP" id="MF_01820">
    <property type="entry name" value="GTPase_RsgA"/>
    <property type="match status" value="1"/>
</dbReference>
<organism evidence="13 14">
    <name type="scientific">Bauldia litoralis</name>
    <dbReference type="NCBI Taxonomy" id="665467"/>
    <lineage>
        <taxon>Bacteria</taxon>
        <taxon>Pseudomonadati</taxon>
        <taxon>Pseudomonadota</taxon>
        <taxon>Alphaproteobacteria</taxon>
        <taxon>Hyphomicrobiales</taxon>
        <taxon>Kaistiaceae</taxon>
        <taxon>Bauldia</taxon>
    </lineage>
</organism>
<proteinExistence type="inferred from homology"/>
<comment type="subcellular location">
    <subcellularLocation>
        <location evidence="10">Cytoplasm</location>
    </subcellularLocation>
</comment>
<feature type="domain" description="CP-type G" evidence="12">
    <location>
        <begin position="100"/>
        <end position="257"/>
    </location>
</feature>
<dbReference type="GO" id="GO:0005525">
    <property type="term" value="F:GTP binding"/>
    <property type="evidence" value="ECO:0007669"/>
    <property type="project" value="UniProtKB-UniRule"/>
</dbReference>